<proteinExistence type="predicted"/>
<accession>A0A4S1WH46</accession>
<gene>
    <name evidence="1" type="ORF">E5A74_13305</name>
</gene>
<comment type="caution">
    <text evidence="1">The sequence shown here is derived from an EMBL/GenBank/DDBJ whole genome shotgun (WGS) entry which is preliminary data.</text>
</comment>
<dbReference type="AlphaFoldDB" id="A0A4S1WH46"/>
<name>A0A4S1WH46_9SPHN</name>
<dbReference type="Proteomes" id="UP000309848">
    <property type="component" value="Unassembled WGS sequence"/>
</dbReference>
<protein>
    <submittedName>
        <fullName evidence="1">Uncharacterized protein</fullName>
    </submittedName>
</protein>
<reference evidence="1 2" key="1">
    <citation type="submission" date="2019-04" db="EMBL/GenBank/DDBJ databases">
        <title>Sphingomonas psychrotolerans sp. nov., isolated from soil in the Tianshan Mountains, Xinjiang, China.</title>
        <authorList>
            <person name="Luo Y."/>
            <person name="Sheng H."/>
        </authorList>
    </citation>
    <scope>NUCLEOTIDE SEQUENCE [LARGE SCALE GENOMIC DNA]</scope>
    <source>
        <strain evidence="1 2">KIS18-15</strain>
    </source>
</reference>
<evidence type="ECO:0000313" key="2">
    <source>
        <dbReference type="Proteomes" id="UP000309848"/>
    </source>
</evidence>
<dbReference type="OrthoDB" id="1522627at2"/>
<evidence type="ECO:0000313" key="1">
    <source>
        <dbReference type="EMBL" id="TGX41585.1"/>
    </source>
</evidence>
<organism evidence="1 2">
    <name type="scientific">Sphingomonas naasensis</name>
    <dbReference type="NCBI Taxonomy" id="1344951"/>
    <lineage>
        <taxon>Bacteria</taxon>
        <taxon>Pseudomonadati</taxon>
        <taxon>Pseudomonadota</taxon>
        <taxon>Alphaproteobacteria</taxon>
        <taxon>Sphingomonadales</taxon>
        <taxon>Sphingomonadaceae</taxon>
        <taxon>Sphingomonas</taxon>
    </lineage>
</organism>
<sequence length="300" mass="32327">MPLLLAGLLTLASPIPFSPLGTEARAAPGALRFWNPREGRAAWTSDGVRIEIAPAPCEAPPQTEGCRFDPQNNQAELTVTAPGVAPFRVRSDDQSSYYRVAVVRFDRRDPRPGVVIVNESGGSGGDVRVQLLVPSHDGYREAWLPGQLQGELGATLADLSGDGAVDFVLRDGAFDSAFGCNGCTPRPPVVLTLRAGVPTDVSREPAFAGLYRKDMAARRSVCISQKPDRNGACAAWIADAARIGAFDAAWEEMLRHYDRKGALWQGCAVTVYPCPPGHGSAYRSFPESLRAFLRRTGYID</sequence>
<keyword evidence="2" id="KW-1185">Reference proteome</keyword>
<dbReference type="RefSeq" id="WP_135985710.1">
    <property type="nucleotide sequence ID" value="NZ_JAASQM010000003.1"/>
</dbReference>
<dbReference type="EMBL" id="SRXU01000005">
    <property type="protein sequence ID" value="TGX41585.1"/>
    <property type="molecule type" value="Genomic_DNA"/>
</dbReference>